<evidence type="ECO:0000256" key="1">
    <source>
        <dbReference type="ARBA" id="ARBA00004371"/>
    </source>
</evidence>
<dbReference type="GO" id="GO:0005975">
    <property type="term" value="P:carbohydrate metabolic process"/>
    <property type="evidence" value="ECO:0007669"/>
    <property type="project" value="InterPro"/>
</dbReference>
<organism evidence="9 10">
    <name type="scientific">Dissostichus mawsoni</name>
    <name type="common">Antarctic cod</name>
    <dbReference type="NCBI Taxonomy" id="36200"/>
    <lineage>
        <taxon>Eukaryota</taxon>
        <taxon>Metazoa</taxon>
        <taxon>Chordata</taxon>
        <taxon>Craniata</taxon>
        <taxon>Vertebrata</taxon>
        <taxon>Euteleostomi</taxon>
        <taxon>Actinopterygii</taxon>
        <taxon>Neopterygii</taxon>
        <taxon>Teleostei</taxon>
        <taxon>Neoteleostei</taxon>
        <taxon>Acanthomorphata</taxon>
        <taxon>Eupercaria</taxon>
        <taxon>Perciformes</taxon>
        <taxon>Notothenioidei</taxon>
        <taxon>Nototheniidae</taxon>
        <taxon>Dissostichus</taxon>
    </lineage>
</organism>
<dbReference type="Pfam" id="PF00704">
    <property type="entry name" value="Glyco_hydro_18"/>
    <property type="match status" value="1"/>
</dbReference>
<dbReference type="SMART" id="SM00636">
    <property type="entry name" value="Glyco_18"/>
    <property type="match status" value="1"/>
</dbReference>
<dbReference type="FunFam" id="3.10.50.10:FF:000002">
    <property type="entry name" value="Chitinase domain-containing protein 1"/>
    <property type="match status" value="1"/>
</dbReference>
<dbReference type="PANTHER" id="PTHR46066">
    <property type="entry name" value="CHITINASE DOMAIN-CONTAINING PROTEIN 1 FAMILY MEMBER"/>
    <property type="match status" value="1"/>
</dbReference>
<protein>
    <recommendedName>
        <fullName evidence="7">Chitinase domain-containing protein 1</fullName>
    </recommendedName>
</protein>
<keyword evidence="6" id="KW-0458">Lysosome</keyword>
<dbReference type="InterPro" id="IPR017853">
    <property type="entry name" value="GH"/>
</dbReference>
<comment type="subcellular location">
    <subcellularLocation>
        <location evidence="1">Lysosome</location>
    </subcellularLocation>
    <subcellularLocation>
        <location evidence="2">Secreted</location>
    </subcellularLocation>
</comment>
<comment type="similarity">
    <text evidence="3">Belongs to the glycosyl hydrolase 18 family.</text>
</comment>
<evidence type="ECO:0000256" key="3">
    <source>
        <dbReference type="ARBA" id="ARBA00009336"/>
    </source>
</evidence>
<evidence type="ECO:0000259" key="8">
    <source>
        <dbReference type="PROSITE" id="PS51910"/>
    </source>
</evidence>
<evidence type="ECO:0000256" key="7">
    <source>
        <dbReference type="ARBA" id="ARBA00040976"/>
    </source>
</evidence>
<dbReference type="InterPro" id="IPR001223">
    <property type="entry name" value="Glyco_hydro18_cat"/>
</dbReference>
<dbReference type="GO" id="GO:0005576">
    <property type="term" value="C:extracellular region"/>
    <property type="evidence" value="ECO:0007669"/>
    <property type="project" value="UniProtKB-SubCell"/>
</dbReference>
<dbReference type="GO" id="GO:0005764">
    <property type="term" value="C:lysosome"/>
    <property type="evidence" value="ECO:0007669"/>
    <property type="project" value="UniProtKB-SubCell"/>
</dbReference>
<name>A0A7J5YZ99_DISMA</name>
<keyword evidence="5" id="KW-0732">Signal</keyword>
<reference evidence="9 10" key="1">
    <citation type="submission" date="2020-03" db="EMBL/GenBank/DDBJ databases">
        <title>Dissostichus mawsoni Genome sequencing and assembly.</title>
        <authorList>
            <person name="Park H."/>
        </authorList>
    </citation>
    <scope>NUCLEOTIDE SEQUENCE [LARGE SCALE GENOMIC DNA]</scope>
    <source>
        <strain evidence="9">DM0001</strain>
        <tissue evidence="9">Muscle</tissue>
    </source>
</reference>
<proteinExistence type="inferred from homology"/>
<gene>
    <name evidence="9" type="ORF">F7725_022949</name>
</gene>
<dbReference type="InterPro" id="IPR011583">
    <property type="entry name" value="Chitinase_II/V-like_cat"/>
</dbReference>
<evidence type="ECO:0000256" key="2">
    <source>
        <dbReference type="ARBA" id="ARBA00004613"/>
    </source>
</evidence>
<evidence type="ECO:0000313" key="9">
    <source>
        <dbReference type="EMBL" id="KAF3854894.1"/>
    </source>
</evidence>
<feature type="domain" description="GH18" evidence="8">
    <location>
        <begin position="209"/>
        <end position="490"/>
    </location>
</feature>
<dbReference type="SUPFAM" id="SSF51445">
    <property type="entry name" value="(Trans)glycosidases"/>
    <property type="match status" value="1"/>
</dbReference>
<evidence type="ECO:0000256" key="5">
    <source>
        <dbReference type="ARBA" id="ARBA00022729"/>
    </source>
</evidence>
<dbReference type="Gene3D" id="3.20.20.80">
    <property type="entry name" value="Glycosidases"/>
    <property type="match status" value="2"/>
</dbReference>
<comment type="caution">
    <text evidence="9">The sequence shown here is derived from an EMBL/GenBank/DDBJ whole genome shotgun (WGS) entry which is preliminary data.</text>
</comment>
<evidence type="ECO:0000313" key="10">
    <source>
        <dbReference type="Proteomes" id="UP000518266"/>
    </source>
</evidence>
<sequence>MSTSPEDNVHTRDLHLAQTAACCVDKKERRAGLFNTGDSSQDALARSEQGDPAAALQRLSALVYHHPIKVLRWQFFGSLFCDSSNRSRICLVVLSTRSHSGRKHLHSKPADCELLIHFILNSFTAPFHCLCLEMRTTLFLLHAISCFCLVSATLSKKDAKKSHKAADAETSLSELSVLERGLVVSDPLWKDIVKEEKRNWARIKRTFQGPVLGYVTPWNAHGYDVAKMFGAKLTSLCPVWLQVRRRGPETFDVTGLHDHDPGWVKAVRKSNKKVRMVPRLLFDGWSYQDYMSVLASEDEIEELGSELVDVAKTEGFDGFTLEVWSQLGGDKRNTGQPGMFGREEFEQLAPVVDGFSLMTYDYSSGARAGPSSPLPWMRDCVLQLAPNTQWRQKILLGLNMYGLDFASQGTEPLLGGRYIEILRENRPKLMWDEQSAEHYFSYKRNNAVKHVVYYPSLKSLYLRISLATELGTGVSLWELGQGLDYFYDLL</sequence>
<dbReference type="GO" id="GO:0070492">
    <property type="term" value="F:oligosaccharide binding"/>
    <property type="evidence" value="ECO:0007669"/>
    <property type="project" value="TreeGrafter"/>
</dbReference>
<dbReference type="CDD" id="cd02876">
    <property type="entry name" value="GH18_SI-CLP"/>
    <property type="match status" value="1"/>
</dbReference>
<dbReference type="Gene3D" id="3.10.50.10">
    <property type="match status" value="1"/>
</dbReference>
<dbReference type="Proteomes" id="UP000518266">
    <property type="component" value="Unassembled WGS sequence"/>
</dbReference>
<dbReference type="AlphaFoldDB" id="A0A7J5YZ99"/>
<dbReference type="PROSITE" id="PS51910">
    <property type="entry name" value="GH18_2"/>
    <property type="match status" value="1"/>
</dbReference>
<dbReference type="EMBL" id="JAAKFY010000007">
    <property type="protein sequence ID" value="KAF3854894.1"/>
    <property type="molecule type" value="Genomic_DNA"/>
</dbReference>
<evidence type="ECO:0000256" key="4">
    <source>
        <dbReference type="ARBA" id="ARBA00022525"/>
    </source>
</evidence>
<dbReference type="PANTHER" id="PTHR46066:SF2">
    <property type="entry name" value="CHITINASE DOMAIN-CONTAINING PROTEIN 1"/>
    <property type="match status" value="1"/>
</dbReference>
<dbReference type="GO" id="GO:0012505">
    <property type="term" value="C:endomembrane system"/>
    <property type="evidence" value="ECO:0007669"/>
    <property type="project" value="TreeGrafter"/>
</dbReference>
<dbReference type="GO" id="GO:0008061">
    <property type="term" value="F:chitin binding"/>
    <property type="evidence" value="ECO:0007669"/>
    <property type="project" value="InterPro"/>
</dbReference>
<keyword evidence="4" id="KW-0964">Secreted</keyword>
<dbReference type="OrthoDB" id="10254444at2759"/>
<keyword evidence="10" id="KW-1185">Reference proteome</keyword>
<dbReference type="InterPro" id="IPR029070">
    <property type="entry name" value="Chitinase_insertion_sf"/>
</dbReference>
<evidence type="ECO:0000256" key="6">
    <source>
        <dbReference type="ARBA" id="ARBA00023228"/>
    </source>
</evidence>
<accession>A0A7J5YZ99</accession>